<gene>
    <name evidence="1" type="ORF">SISNIDRAFT_109745</name>
</gene>
<accession>A0A164U1M2</accession>
<keyword evidence="2" id="KW-1185">Reference proteome</keyword>
<protein>
    <submittedName>
        <fullName evidence="1">Uncharacterized protein</fullName>
    </submittedName>
</protein>
<evidence type="ECO:0000313" key="1">
    <source>
        <dbReference type="EMBL" id="KZS92837.1"/>
    </source>
</evidence>
<sequence length="421" mass="47555">MLANCIDASRIALPLGQNLATIDPQALHRYASRSVSLRNRLKSASPSVSCLQQYTFEIDSPSRIHLFDDYLVVLDETGAVRVHDLVTGVVLVSNPSDTDQSAYWCLDSVYELSQDNSKVVMACRWSEEGGICRLHIFELSFHGEDREPNHTLKYQKSIAIKMPEIWYCNPMIKGPLVTASSREAIFICNWQDETGIILRMPHDLHVHLVHVWLDPEGPRLIIHATAPQDAHFLRIFTCDIPTLMPAISSTYAEILIQPHIVYQSPRSWRALGLRRLYAGPSPWVLDFFCQPDPLDDAMSEFDFCQSERASTSEILSLSLRDWRPISAVNQVPHTRDMAYNIEGVAQFNSSLLCERHDEGPRLIDVKLLQLPDEEGGAARWIGLSCPEGVLGDDSLVYNFDAARGRLIVHHSDIDTVHILQY</sequence>
<dbReference type="Proteomes" id="UP000076722">
    <property type="component" value="Unassembled WGS sequence"/>
</dbReference>
<dbReference type="AlphaFoldDB" id="A0A164U1M2"/>
<name>A0A164U1M2_9AGAM</name>
<evidence type="ECO:0000313" key="2">
    <source>
        <dbReference type="Proteomes" id="UP000076722"/>
    </source>
</evidence>
<proteinExistence type="predicted"/>
<organism evidence="1 2">
    <name type="scientific">Sistotremastrum niveocremeum HHB9708</name>
    <dbReference type="NCBI Taxonomy" id="1314777"/>
    <lineage>
        <taxon>Eukaryota</taxon>
        <taxon>Fungi</taxon>
        <taxon>Dikarya</taxon>
        <taxon>Basidiomycota</taxon>
        <taxon>Agaricomycotina</taxon>
        <taxon>Agaricomycetes</taxon>
        <taxon>Sistotremastrales</taxon>
        <taxon>Sistotremastraceae</taxon>
        <taxon>Sertulicium</taxon>
        <taxon>Sertulicium niveocremeum</taxon>
    </lineage>
</organism>
<dbReference type="EMBL" id="KV419409">
    <property type="protein sequence ID" value="KZS92837.1"/>
    <property type="molecule type" value="Genomic_DNA"/>
</dbReference>
<reference evidence="1 2" key="1">
    <citation type="journal article" date="2016" name="Mol. Biol. Evol.">
        <title>Comparative Genomics of Early-Diverging Mushroom-Forming Fungi Provides Insights into the Origins of Lignocellulose Decay Capabilities.</title>
        <authorList>
            <person name="Nagy L.G."/>
            <person name="Riley R."/>
            <person name="Tritt A."/>
            <person name="Adam C."/>
            <person name="Daum C."/>
            <person name="Floudas D."/>
            <person name="Sun H."/>
            <person name="Yadav J.S."/>
            <person name="Pangilinan J."/>
            <person name="Larsson K.H."/>
            <person name="Matsuura K."/>
            <person name="Barry K."/>
            <person name="Labutti K."/>
            <person name="Kuo R."/>
            <person name="Ohm R.A."/>
            <person name="Bhattacharya S.S."/>
            <person name="Shirouzu T."/>
            <person name="Yoshinaga Y."/>
            <person name="Martin F.M."/>
            <person name="Grigoriev I.V."/>
            <person name="Hibbett D.S."/>
        </authorList>
    </citation>
    <scope>NUCLEOTIDE SEQUENCE [LARGE SCALE GENOMIC DNA]</scope>
    <source>
        <strain evidence="1 2">HHB9708</strain>
    </source>
</reference>